<dbReference type="SUPFAM" id="SSF52833">
    <property type="entry name" value="Thioredoxin-like"/>
    <property type="match status" value="1"/>
</dbReference>
<dbReference type="InterPro" id="IPR034660">
    <property type="entry name" value="DinB/YfiT-like"/>
</dbReference>
<name>A0A158CJD2_9BURK</name>
<feature type="domain" description="Glutaredoxin" evidence="1">
    <location>
        <begin position="8"/>
        <end position="66"/>
    </location>
</feature>
<proteinExistence type="predicted"/>
<dbReference type="EMBL" id="FCOF02000032">
    <property type="protein sequence ID" value="SAK82439.1"/>
    <property type="molecule type" value="Genomic_DNA"/>
</dbReference>
<dbReference type="CDD" id="cd02976">
    <property type="entry name" value="NrdH"/>
    <property type="match status" value="1"/>
</dbReference>
<dbReference type="Gene3D" id="3.40.30.10">
    <property type="entry name" value="Glutaredoxin"/>
    <property type="match status" value="1"/>
</dbReference>
<dbReference type="InterPro" id="IPR051548">
    <property type="entry name" value="Grx-like_ET"/>
</dbReference>
<dbReference type="AlphaFoldDB" id="A0A158CJD2"/>
<dbReference type="GO" id="GO:0045454">
    <property type="term" value="P:cell redox homeostasis"/>
    <property type="evidence" value="ECO:0007669"/>
    <property type="project" value="TreeGrafter"/>
</dbReference>
<sequence length="256" mass="29149">MQAASPEISVFWQPGCSSCVRVKEFLTRLEIPFKSVNVLSDTQGRDELRRLGARSIPIVSKGDEFVYAQSIEDVARFVDRMDAITDRLPPEILYAKWTKVLGVALAIIPLIPEAEFDAPFRPGVPRTYRDLSYHIFQVVDAFLQTVQDGLEDWTVVANVDAPARIQKKNDVVVEGKALAEELQHWWLTLEDKSCQHPLKMFYGEHPLHQFLERSTWHSAQHTRQLISLLSEKGIDLPSKLEADDYQGLPLPKGLWT</sequence>
<protein>
    <submittedName>
        <fullName evidence="2">Glutaredoxin</fullName>
    </submittedName>
</protein>
<dbReference type="RefSeq" id="WP_235012253.1">
    <property type="nucleotide sequence ID" value="NZ_FCOF02000032.1"/>
</dbReference>
<evidence type="ECO:0000313" key="3">
    <source>
        <dbReference type="Proteomes" id="UP000054870"/>
    </source>
</evidence>
<dbReference type="GO" id="GO:0009055">
    <property type="term" value="F:electron transfer activity"/>
    <property type="evidence" value="ECO:0007669"/>
    <property type="project" value="TreeGrafter"/>
</dbReference>
<comment type="caution">
    <text evidence="2">The sequence shown here is derived from an EMBL/GenBank/DDBJ whole genome shotgun (WGS) entry which is preliminary data.</text>
</comment>
<dbReference type="Gene3D" id="1.20.120.450">
    <property type="entry name" value="dinb family like domain"/>
    <property type="match status" value="1"/>
</dbReference>
<dbReference type="PROSITE" id="PS51354">
    <property type="entry name" value="GLUTAREDOXIN_2"/>
    <property type="match status" value="1"/>
</dbReference>
<dbReference type="Pfam" id="PF00462">
    <property type="entry name" value="Glutaredoxin"/>
    <property type="match status" value="1"/>
</dbReference>
<dbReference type="PANTHER" id="PTHR34386">
    <property type="entry name" value="GLUTAREDOXIN"/>
    <property type="match status" value="1"/>
</dbReference>
<dbReference type="Proteomes" id="UP000054870">
    <property type="component" value="Unassembled WGS sequence"/>
</dbReference>
<dbReference type="PANTHER" id="PTHR34386:SF1">
    <property type="entry name" value="GLUTAREDOXIN-LIKE PROTEIN NRDH"/>
    <property type="match status" value="1"/>
</dbReference>
<reference evidence="2" key="1">
    <citation type="submission" date="2016-01" db="EMBL/GenBank/DDBJ databases">
        <authorList>
            <person name="Peeters C."/>
        </authorList>
    </citation>
    <scope>NUCLEOTIDE SEQUENCE [LARGE SCALE GENOMIC DNA]</scope>
    <source>
        <strain evidence="2">LMG 29318</strain>
    </source>
</reference>
<dbReference type="InterPro" id="IPR002109">
    <property type="entry name" value="Glutaredoxin"/>
</dbReference>
<evidence type="ECO:0000313" key="2">
    <source>
        <dbReference type="EMBL" id="SAK82439.1"/>
    </source>
</evidence>
<accession>A0A158CJD2</accession>
<gene>
    <name evidence="2" type="ORF">AWB75_05254</name>
</gene>
<keyword evidence="3" id="KW-1185">Reference proteome</keyword>
<organism evidence="2 3">
    <name type="scientific">Caballeronia catudaia</name>
    <dbReference type="NCBI Taxonomy" id="1777136"/>
    <lineage>
        <taxon>Bacteria</taxon>
        <taxon>Pseudomonadati</taxon>
        <taxon>Pseudomonadota</taxon>
        <taxon>Betaproteobacteria</taxon>
        <taxon>Burkholderiales</taxon>
        <taxon>Burkholderiaceae</taxon>
        <taxon>Caballeronia</taxon>
    </lineage>
</organism>
<evidence type="ECO:0000259" key="1">
    <source>
        <dbReference type="Pfam" id="PF00462"/>
    </source>
</evidence>
<dbReference type="InterPro" id="IPR036249">
    <property type="entry name" value="Thioredoxin-like_sf"/>
</dbReference>
<dbReference type="SUPFAM" id="SSF109854">
    <property type="entry name" value="DinB/YfiT-like putative metalloenzymes"/>
    <property type="match status" value="1"/>
</dbReference>